<feature type="transmembrane region" description="Helical" evidence="1">
    <location>
        <begin position="63"/>
        <end position="80"/>
    </location>
</feature>
<sequence length="116" mass="12883">MDGVQISISSWALCSLIADYAAVFHGCLPSVLGLSGKIGLSSTYRNGQVKPQLEYIEPPHCEVLLSYLILIIAKVFIVFVQAPTRRTSQLVVLKLQTTWGILRGQWFENNGAFTRE</sequence>
<evidence type="ECO:0000313" key="3">
    <source>
        <dbReference type="Proteomes" id="UP000294847"/>
    </source>
</evidence>
<gene>
    <name evidence="2" type="ORF">PoMZ_03465</name>
</gene>
<evidence type="ECO:0000313" key="2">
    <source>
        <dbReference type="EMBL" id="QBZ58512.1"/>
    </source>
</evidence>
<protein>
    <submittedName>
        <fullName evidence="2">Uncharacterized protein</fullName>
    </submittedName>
</protein>
<proteinExistence type="predicted"/>
<organism evidence="2 3">
    <name type="scientific">Pyricularia oryzae</name>
    <name type="common">Rice blast fungus</name>
    <name type="synonym">Magnaporthe oryzae</name>
    <dbReference type="NCBI Taxonomy" id="318829"/>
    <lineage>
        <taxon>Eukaryota</taxon>
        <taxon>Fungi</taxon>
        <taxon>Dikarya</taxon>
        <taxon>Ascomycota</taxon>
        <taxon>Pezizomycotina</taxon>
        <taxon>Sordariomycetes</taxon>
        <taxon>Sordariomycetidae</taxon>
        <taxon>Magnaporthales</taxon>
        <taxon>Pyriculariaceae</taxon>
        <taxon>Pyricularia</taxon>
    </lineage>
</organism>
<dbReference type="EMBL" id="CP034206">
    <property type="protein sequence ID" value="QBZ58512.1"/>
    <property type="molecule type" value="Genomic_DNA"/>
</dbReference>
<keyword evidence="1" id="KW-0472">Membrane</keyword>
<accession>A0A4P7N9U3</accession>
<evidence type="ECO:0000256" key="1">
    <source>
        <dbReference type="SAM" id="Phobius"/>
    </source>
</evidence>
<dbReference type="Proteomes" id="UP000294847">
    <property type="component" value="Chromosome 3"/>
</dbReference>
<keyword evidence="1" id="KW-1133">Transmembrane helix</keyword>
<dbReference type="AlphaFoldDB" id="A0A4P7N9U3"/>
<keyword evidence="1" id="KW-0812">Transmembrane</keyword>
<name>A0A4P7N9U3_PYROR</name>
<reference evidence="2 3" key="1">
    <citation type="journal article" date="2019" name="Mol. Biol. Evol.">
        <title>Blast fungal genomes show frequent chromosomal changes, gene gains and losses, and effector gene turnover.</title>
        <authorList>
            <person name="Gomez Luciano L.B."/>
            <person name="Jason Tsai I."/>
            <person name="Chuma I."/>
            <person name="Tosa Y."/>
            <person name="Chen Y.H."/>
            <person name="Li J.Y."/>
            <person name="Li M.Y."/>
            <person name="Jade Lu M.Y."/>
            <person name="Nakayashiki H."/>
            <person name="Li W.H."/>
        </authorList>
    </citation>
    <scope>NUCLEOTIDE SEQUENCE [LARGE SCALE GENOMIC DNA]</scope>
    <source>
        <strain evidence="2">MZ5-1-6</strain>
    </source>
</reference>